<dbReference type="EMBL" id="KL198020">
    <property type="protein sequence ID" value="KDQ19019.1"/>
    <property type="molecule type" value="Genomic_DNA"/>
</dbReference>
<proteinExistence type="predicted"/>
<sequence>MPAFQELAARPKHECGRWFCSHGDKAKPRSVRYGASSLCVIFIATFGLGWPRLRITYIESRSLLRASTHLGRYVLLAFQVVARSARGASLMCQLEAQAPYLLSPDRLGKSCCNPLSSRRPLDISQYGREWGILYKVHRPPYLEPYPRSTDPNLEW</sequence>
<dbReference type="AlphaFoldDB" id="A0A067MTT9"/>
<dbReference type="InParanoid" id="A0A067MTT9"/>
<gene>
    <name evidence="1" type="ORF">BOTBODRAFT_481509</name>
</gene>
<dbReference type="HOGENOM" id="CLU_1695202_0_0_1"/>
<protein>
    <submittedName>
        <fullName evidence="1">Uncharacterized protein</fullName>
    </submittedName>
</protein>
<evidence type="ECO:0000313" key="1">
    <source>
        <dbReference type="EMBL" id="KDQ19019.1"/>
    </source>
</evidence>
<keyword evidence="2" id="KW-1185">Reference proteome</keyword>
<reference evidence="2" key="1">
    <citation type="journal article" date="2014" name="Proc. Natl. Acad. Sci. U.S.A.">
        <title>Extensive sampling of basidiomycete genomes demonstrates inadequacy of the white-rot/brown-rot paradigm for wood decay fungi.</title>
        <authorList>
            <person name="Riley R."/>
            <person name="Salamov A.A."/>
            <person name="Brown D.W."/>
            <person name="Nagy L.G."/>
            <person name="Floudas D."/>
            <person name="Held B.W."/>
            <person name="Levasseur A."/>
            <person name="Lombard V."/>
            <person name="Morin E."/>
            <person name="Otillar R."/>
            <person name="Lindquist E.A."/>
            <person name="Sun H."/>
            <person name="LaButti K.M."/>
            <person name="Schmutz J."/>
            <person name="Jabbour D."/>
            <person name="Luo H."/>
            <person name="Baker S.E."/>
            <person name="Pisabarro A.G."/>
            <person name="Walton J.D."/>
            <person name="Blanchette R.A."/>
            <person name="Henrissat B."/>
            <person name="Martin F."/>
            <person name="Cullen D."/>
            <person name="Hibbett D.S."/>
            <person name="Grigoriev I.V."/>
        </authorList>
    </citation>
    <scope>NUCLEOTIDE SEQUENCE [LARGE SCALE GENOMIC DNA]</scope>
    <source>
        <strain evidence="2">FD-172 SS1</strain>
    </source>
</reference>
<evidence type="ECO:0000313" key="2">
    <source>
        <dbReference type="Proteomes" id="UP000027195"/>
    </source>
</evidence>
<dbReference type="Proteomes" id="UP000027195">
    <property type="component" value="Unassembled WGS sequence"/>
</dbReference>
<organism evidence="1 2">
    <name type="scientific">Botryobasidium botryosum (strain FD-172 SS1)</name>
    <dbReference type="NCBI Taxonomy" id="930990"/>
    <lineage>
        <taxon>Eukaryota</taxon>
        <taxon>Fungi</taxon>
        <taxon>Dikarya</taxon>
        <taxon>Basidiomycota</taxon>
        <taxon>Agaricomycotina</taxon>
        <taxon>Agaricomycetes</taxon>
        <taxon>Cantharellales</taxon>
        <taxon>Botryobasidiaceae</taxon>
        <taxon>Botryobasidium</taxon>
    </lineage>
</organism>
<accession>A0A067MTT9</accession>
<name>A0A067MTT9_BOTB1</name>